<gene>
    <name evidence="10" type="ORF">K470DRAFT_215802</name>
</gene>
<evidence type="ECO:0000256" key="6">
    <source>
        <dbReference type="ARBA" id="ARBA00023102"/>
    </source>
</evidence>
<feature type="domain" description="PHP" evidence="9">
    <location>
        <begin position="4"/>
        <end position="208"/>
    </location>
</feature>
<dbReference type="GO" id="GO:0004401">
    <property type="term" value="F:histidinol-phosphatase activity"/>
    <property type="evidence" value="ECO:0007669"/>
    <property type="project" value="UniProtKB-UniRule"/>
</dbReference>
<dbReference type="PANTHER" id="PTHR21039">
    <property type="entry name" value="HISTIDINOL PHOSPHATASE-RELATED"/>
    <property type="match status" value="1"/>
</dbReference>
<comment type="similarity">
    <text evidence="2 8">Belongs to the PHP hydrolase family. HisK subfamily.</text>
</comment>
<dbReference type="CDD" id="cd12110">
    <property type="entry name" value="PHP_HisPPase_Hisj_like"/>
    <property type="match status" value="1"/>
</dbReference>
<dbReference type="UniPathway" id="UPA00031">
    <property type="reaction ID" value="UER00013"/>
</dbReference>
<dbReference type="AlphaFoldDB" id="A0A6A7C0L6"/>
<dbReference type="Gene3D" id="3.20.20.140">
    <property type="entry name" value="Metal-dependent hydrolases"/>
    <property type="match status" value="1"/>
</dbReference>
<evidence type="ECO:0000256" key="5">
    <source>
        <dbReference type="ARBA" id="ARBA00022801"/>
    </source>
</evidence>
<comment type="catalytic activity">
    <reaction evidence="7 8">
        <text>L-histidinol phosphate + H2O = L-histidinol + phosphate</text>
        <dbReference type="Rhea" id="RHEA:14465"/>
        <dbReference type="ChEBI" id="CHEBI:15377"/>
        <dbReference type="ChEBI" id="CHEBI:43474"/>
        <dbReference type="ChEBI" id="CHEBI:57699"/>
        <dbReference type="ChEBI" id="CHEBI:57980"/>
        <dbReference type="EC" id="3.1.3.15"/>
    </reaction>
</comment>
<proteinExistence type="inferred from homology"/>
<evidence type="ECO:0000256" key="3">
    <source>
        <dbReference type="ARBA" id="ARBA00013085"/>
    </source>
</evidence>
<dbReference type="GO" id="GO:0000105">
    <property type="term" value="P:L-histidine biosynthetic process"/>
    <property type="evidence" value="ECO:0007669"/>
    <property type="project" value="UniProtKB-UniRule"/>
</dbReference>
<name>A0A6A7C0L6_9PEZI</name>
<dbReference type="PANTHER" id="PTHR21039:SF0">
    <property type="entry name" value="HISTIDINOL-PHOSPHATASE"/>
    <property type="match status" value="1"/>
</dbReference>
<evidence type="ECO:0000256" key="4">
    <source>
        <dbReference type="ARBA" id="ARBA00022605"/>
    </source>
</evidence>
<dbReference type="NCBIfam" id="TIGR01856">
    <property type="entry name" value="hisJ_fam"/>
    <property type="match status" value="1"/>
</dbReference>
<evidence type="ECO:0000256" key="2">
    <source>
        <dbReference type="ARBA" id="ARBA00009152"/>
    </source>
</evidence>
<sequence>MDSHHSHSGQFCHHAVSTLEEVVQRAISLKMKTFCMTEHMPREERDFYPEEKGADLELLFDQYYHEARRLQEKYADEIDLFVGFEGEWIRDSTLDRIQQLQAKYAFDLFVGSVHHVHTIPIDYDAETYNAAREGSGGSDSQLFCDYFDAQYSMLQALKPPLVGHFDLIRLKSDQPDEPLHSLPSVWPKAERNLRYIAAYGGVVEINSAALRKGLKEAYPQNVVCSFFKSIGGRFALSDDSHGVEHVASNYNQIQKMLAEIGITPDHLVRLAPNSTWMKRNL</sequence>
<evidence type="ECO:0000256" key="7">
    <source>
        <dbReference type="ARBA" id="ARBA00049158"/>
    </source>
</evidence>
<keyword evidence="11" id="KW-1185">Reference proteome</keyword>
<protein>
    <recommendedName>
        <fullName evidence="3 8">Histidinol-phosphatase</fullName>
        <shortName evidence="8">HolPase</shortName>
        <ecNumber evidence="3 8">3.1.3.15</ecNumber>
    </recommendedName>
</protein>
<comment type="pathway">
    <text evidence="1 8">Amino-acid biosynthesis; L-histidine biosynthesis; L-histidine from 5-phospho-alpha-D-ribose 1-diphosphate: step 8/9.</text>
</comment>
<keyword evidence="5 8" id="KW-0378">Hydrolase</keyword>
<dbReference type="InterPro" id="IPR004013">
    <property type="entry name" value="PHP_dom"/>
</dbReference>
<dbReference type="EC" id="3.1.3.15" evidence="3 8"/>
<keyword evidence="4 8" id="KW-0028">Amino-acid biosynthesis</keyword>
<dbReference type="GO" id="GO:0005737">
    <property type="term" value="C:cytoplasm"/>
    <property type="evidence" value="ECO:0007669"/>
    <property type="project" value="TreeGrafter"/>
</dbReference>
<dbReference type="OrthoDB" id="5957391at2759"/>
<dbReference type="SUPFAM" id="SSF89550">
    <property type="entry name" value="PHP domain-like"/>
    <property type="match status" value="1"/>
</dbReference>
<dbReference type="EMBL" id="MU005975">
    <property type="protein sequence ID" value="KAF2861116.1"/>
    <property type="molecule type" value="Genomic_DNA"/>
</dbReference>
<evidence type="ECO:0000256" key="8">
    <source>
        <dbReference type="RuleBase" id="RU366003"/>
    </source>
</evidence>
<evidence type="ECO:0000313" key="11">
    <source>
        <dbReference type="Proteomes" id="UP000799421"/>
    </source>
</evidence>
<accession>A0A6A7C0L6</accession>
<reference evidence="10" key="1">
    <citation type="journal article" date="2020" name="Stud. Mycol.">
        <title>101 Dothideomycetes genomes: a test case for predicting lifestyles and emergence of pathogens.</title>
        <authorList>
            <person name="Haridas S."/>
            <person name="Albert R."/>
            <person name="Binder M."/>
            <person name="Bloem J."/>
            <person name="Labutti K."/>
            <person name="Salamov A."/>
            <person name="Andreopoulos B."/>
            <person name="Baker S."/>
            <person name="Barry K."/>
            <person name="Bills G."/>
            <person name="Bluhm B."/>
            <person name="Cannon C."/>
            <person name="Castanera R."/>
            <person name="Culley D."/>
            <person name="Daum C."/>
            <person name="Ezra D."/>
            <person name="Gonzalez J."/>
            <person name="Henrissat B."/>
            <person name="Kuo A."/>
            <person name="Liang C."/>
            <person name="Lipzen A."/>
            <person name="Lutzoni F."/>
            <person name="Magnuson J."/>
            <person name="Mondo S."/>
            <person name="Nolan M."/>
            <person name="Ohm R."/>
            <person name="Pangilinan J."/>
            <person name="Park H.-J."/>
            <person name="Ramirez L."/>
            <person name="Alfaro M."/>
            <person name="Sun H."/>
            <person name="Tritt A."/>
            <person name="Yoshinaga Y."/>
            <person name="Zwiers L.-H."/>
            <person name="Turgeon B."/>
            <person name="Goodwin S."/>
            <person name="Spatafora J."/>
            <person name="Crous P."/>
            <person name="Grigoriev I."/>
        </authorList>
    </citation>
    <scope>NUCLEOTIDE SEQUENCE</scope>
    <source>
        <strain evidence="10">CBS 480.64</strain>
    </source>
</reference>
<organism evidence="10 11">
    <name type="scientific">Piedraia hortae CBS 480.64</name>
    <dbReference type="NCBI Taxonomy" id="1314780"/>
    <lineage>
        <taxon>Eukaryota</taxon>
        <taxon>Fungi</taxon>
        <taxon>Dikarya</taxon>
        <taxon>Ascomycota</taxon>
        <taxon>Pezizomycotina</taxon>
        <taxon>Dothideomycetes</taxon>
        <taxon>Dothideomycetidae</taxon>
        <taxon>Capnodiales</taxon>
        <taxon>Piedraiaceae</taxon>
        <taxon>Piedraia</taxon>
    </lineage>
</organism>
<evidence type="ECO:0000259" key="9">
    <source>
        <dbReference type="Pfam" id="PF02811"/>
    </source>
</evidence>
<keyword evidence="6 8" id="KW-0368">Histidine biosynthesis</keyword>
<dbReference type="Pfam" id="PF02811">
    <property type="entry name" value="PHP"/>
    <property type="match status" value="1"/>
</dbReference>
<dbReference type="InterPro" id="IPR010140">
    <property type="entry name" value="Histidinol_P_phosphatase_HisJ"/>
</dbReference>
<dbReference type="Proteomes" id="UP000799421">
    <property type="component" value="Unassembled WGS sequence"/>
</dbReference>
<evidence type="ECO:0000313" key="10">
    <source>
        <dbReference type="EMBL" id="KAF2861116.1"/>
    </source>
</evidence>
<dbReference type="InterPro" id="IPR016195">
    <property type="entry name" value="Pol/histidinol_Pase-like"/>
</dbReference>
<evidence type="ECO:0000256" key="1">
    <source>
        <dbReference type="ARBA" id="ARBA00004970"/>
    </source>
</evidence>